<dbReference type="GO" id="GO:0006950">
    <property type="term" value="P:response to stress"/>
    <property type="evidence" value="ECO:0007669"/>
    <property type="project" value="UniProtKB-ARBA"/>
</dbReference>
<dbReference type="AlphaFoldDB" id="A0A9D5D4B0"/>
<comment type="subcellular location">
    <subcellularLocation>
        <location evidence="1">Nucleus</location>
    </subcellularLocation>
</comment>
<evidence type="ECO:0000256" key="2">
    <source>
        <dbReference type="ARBA" id="ARBA00023242"/>
    </source>
</evidence>
<reference evidence="4" key="1">
    <citation type="submission" date="2021-03" db="EMBL/GenBank/DDBJ databases">
        <authorList>
            <person name="Li Z."/>
            <person name="Yang C."/>
        </authorList>
    </citation>
    <scope>NUCLEOTIDE SEQUENCE</scope>
    <source>
        <strain evidence="4">Dzin_1.0</strain>
        <tissue evidence="4">Leaf</tissue>
    </source>
</reference>
<reference evidence="4" key="2">
    <citation type="journal article" date="2022" name="Hortic Res">
        <title>The genome of Dioscorea zingiberensis sheds light on the biosynthesis, origin and evolution of the medicinally important diosgenin saponins.</title>
        <authorList>
            <person name="Li Y."/>
            <person name="Tan C."/>
            <person name="Li Z."/>
            <person name="Guo J."/>
            <person name="Li S."/>
            <person name="Chen X."/>
            <person name="Wang C."/>
            <person name="Dai X."/>
            <person name="Yang H."/>
            <person name="Song W."/>
            <person name="Hou L."/>
            <person name="Xu J."/>
            <person name="Tong Z."/>
            <person name="Xu A."/>
            <person name="Yuan X."/>
            <person name="Wang W."/>
            <person name="Yang Q."/>
            <person name="Chen L."/>
            <person name="Sun Z."/>
            <person name="Wang K."/>
            <person name="Pan B."/>
            <person name="Chen J."/>
            <person name="Bao Y."/>
            <person name="Liu F."/>
            <person name="Qi X."/>
            <person name="Gang D.R."/>
            <person name="Wen J."/>
            <person name="Li J."/>
        </authorList>
    </citation>
    <scope>NUCLEOTIDE SEQUENCE</scope>
    <source>
        <strain evidence="4">Dzin_1.0</strain>
    </source>
</reference>
<dbReference type="EMBL" id="JAGGNH010000001">
    <property type="protein sequence ID" value="KAJ0985131.1"/>
    <property type="molecule type" value="Genomic_DNA"/>
</dbReference>
<accession>A0A9D5D4B0</accession>
<feature type="region of interest" description="Disordered" evidence="3">
    <location>
        <begin position="183"/>
        <end position="238"/>
    </location>
</feature>
<protein>
    <submittedName>
        <fullName evidence="4">Uncharacterized protein</fullName>
    </submittedName>
</protein>
<dbReference type="Proteomes" id="UP001085076">
    <property type="component" value="Miscellaneous, Linkage group lg01"/>
</dbReference>
<feature type="compositionally biased region" description="Low complexity" evidence="3">
    <location>
        <begin position="62"/>
        <end position="74"/>
    </location>
</feature>
<feature type="region of interest" description="Disordered" evidence="3">
    <location>
        <begin position="36"/>
        <end position="88"/>
    </location>
</feature>
<dbReference type="PANTHER" id="PTHR33172:SF91">
    <property type="entry name" value="PROTEIN OXIDATIVE STRESS 3 LIKE 5"/>
    <property type="match status" value="1"/>
</dbReference>
<sequence length="238" mass="26154">MELVAAGSTLSIKTHDSAATAAPYVVLPLFMQTEKKTQEQSMHTSDCFKTHAASTAEDEGVSSESSSLGHPGESSSDEEEVDEVQSKIKKPLMSLNSIEEALPIKRGLSNFFSGKSKSFACLSDVITGRAEDLVKQENPFNKRRRILMASKNSWSRRASYNSLIGVQNSSLPSLLCSNFTVEEEREDEENHEKGVEDHSSPLTPSSSSLAPLSKHDTKIYNKSFKPPRSFSLSDLQHV</sequence>
<comment type="caution">
    <text evidence="4">The sequence shown here is derived from an EMBL/GenBank/DDBJ whole genome shotgun (WGS) entry which is preliminary data.</text>
</comment>
<dbReference type="OrthoDB" id="696276at2759"/>
<dbReference type="GO" id="GO:0005634">
    <property type="term" value="C:nucleus"/>
    <property type="evidence" value="ECO:0007669"/>
    <property type="project" value="UniProtKB-SubCell"/>
</dbReference>
<dbReference type="InterPro" id="IPR051992">
    <property type="entry name" value="OxStress_Response_Reg"/>
</dbReference>
<dbReference type="PANTHER" id="PTHR33172">
    <property type="entry name" value="OS08G0516900 PROTEIN"/>
    <property type="match status" value="1"/>
</dbReference>
<proteinExistence type="predicted"/>
<name>A0A9D5D4B0_9LILI</name>
<organism evidence="4 5">
    <name type="scientific">Dioscorea zingiberensis</name>
    <dbReference type="NCBI Taxonomy" id="325984"/>
    <lineage>
        <taxon>Eukaryota</taxon>
        <taxon>Viridiplantae</taxon>
        <taxon>Streptophyta</taxon>
        <taxon>Embryophyta</taxon>
        <taxon>Tracheophyta</taxon>
        <taxon>Spermatophyta</taxon>
        <taxon>Magnoliopsida</taxon>
        <taxon>Liliopsida</taxon>
        <taxon>Dioscoreales</taxon>
        <taxon>Dioscoreaceae</taxon>
        <taxon>Dioscorea</taxon>
    </lineage>
</organism>
<keyword evidence="2" id="KW-0539">Nucleus</keyword>
<evidence type="ECO:0000256" key="1">
    <source>
        <dbReference type="ARBA" id="ARBA00004123"/>
    </source>
</evidence>
<evidence type="ECO:0000313" key="4">
    <source>
        <dbReference type="EMBL" id="KAJ0985131.1"/>
    </source>
</evidence>
<gene>
    <name evidence="4" type="ORF">J5N97_003487</name>
</gene>
<evidence type="ECO:0000256" key="3">
    <source>
        <dbReference type="SAM" id="MobiDB-lite"/>
    </source>
</evidence>
<keyword evidence="5" id="KW-1185">Reference proteome</keyword>
<feature type="compositionally biased region" description="Low complexity" evidence="3">
    <location>
        <begin position="200"/>
        <end position="212"/>
    </location>
</feature>
<evidence type="ECO:0000313" key="5">
    <source>
        <dbReference type="Proteomes" id="UP001085076"/>
    </source>
</evidence>
<feature type="compositionally biased region" description="Basic and acidic residues" evidence="3">
    <location>
        <begin position="188"/>
        <end position="199"/>
    </location>
</feature>